<name>A0A9P6B4U4_9AGAM</name>
<sequence>MHVRQSPASQRDPSPAASGTGRSHQTIKKDPEGVLSPLIIISDESSNDELDRISKLQFSFVETTENAIKKESEDVSPPSSSSSDTAPMDPDQNNRGADDERWRGVHSQSTESGNAQRGAPGRRSSTEKEPGRCLSPTLSIWVPPTPTSGGSVCTIPPTHWPIRCRIDNSTLLDPPSGLSEPIPRTAANSHECSPTSVTRGRPSTAATTPFGCLIHISKSISL</sequence>
<feature type="region of interest" description="Disordered" evidence="1">
    <location>
        <begin position="66"/>
        <end position="141"/>
    </location>
</feature>
<proteinExistence type="predicted"/>
<feature type="region of interest" description="Disordered" evidence="1">
    <location>
        <begin position="1"/>
        <end position="50"/>
    </location>
</feature>
<dbReference type="Proteomes" id="UP000886523">
    <property type="component" value="Unassembled WGS sequence"/>
</dbReference>
<feature type="compositionally biased region" description="Polar residues" evidence="1">
    <location>
        <begin position="1"/>
        <end position="12"/>
    </location>
</feature>
<evidence type="ECO:0000313" key="3">
    <source>
        <dbReference type="Proteomes" id="UP000886523"/>
    </source>
</evidence>
<feature type="compositionally biased region" description="Low complexity" evidence="1">
    <location>
        <begin position="75"/>
        <end position="91"/>
    </location>
</feature>
<reference evidence="2" key="1">
    <citation type="journal article" date="2020" name="Nat. Commun.">
        <title>Large-scale genome sequencing of mycorrhizal fungi provides insights into the early evolution of symbiotic traits.</title>
        <authorList>
            <person name="Miyauchi S."/>
            <person name="Kiss E."/>
            <person name="Kuo A."/>
            <person name="Drula E."/>
            <person name="Kohler A."/>
            <person name="Sanchez-Garcia M."/>
            <person name="Morin E."/>
            <person name="Andreopoulos B."/>
            <person name="Barry K.W."/>
            <person name="Bonito G."/>
            <person name="Buee M."/>
            <person name="Carver A."/>
            <person name="Chen C."/>
            <person name="Cichocki N."/>
            <person name="Clum A."/>
            <person name="Culley D."/>
            <person name="Crous P.W."/>
            <person name="Fauchery L."/>
            <person name="Girlanda M."/>
            <person name="Hayes R.D."/>
            <person name="Keri Z."/>
            <person name="LaButti K."/>
            <person name="Lipzen A."/>
            <person name="Lombard V."/>
            <person name="Magnuson J."/>
            <person name="Maillard F."/>
            <person name="Murat C."/>
            <person name="Nolan M."/>
            <person name="Ohm R.A."/>
            <person name="Pangilinan J."/>
            <person name="Pereira M.F."/>
            <person name="Perotto S."/>
            <person name="Peter M."/>
            <person name="Pfister S."/>
            <person name="Riley R."/>
            <person name="Sitrit Y."/>
            <person name="Stielow J.B."/>
            <person name="Szollosi G."/>
            <person name="Zifcakova L."/>
            <person name="Stursova M."/>
            <person name="Spatafora J.W."/>
            <person name="Tedersoo L."/>
            <person name="Vaario L.M."/>
            <person name="Yamada A."/>
            <person name="Yan M."/>
            <person name="Wang P."/>
            <person name="Xu J."/>
            <person name="Bruns T."/>
            <person name="Baldrian P."/>
            <person name="Vilgalys R."/>
            <person name="Dunand C."/>
            <person name="Henrissat B."/>
            <person name="Grigoriev I.V."/>
            <person name="Hibbett D."/>
            <person name="Nagy L.G."/>
            <person name="Martin F.M."/>
        </authorList>
    </citation>
    <scope>NUCLEOTIDE SEQUENCE</scope>
    <source>
        <strain evidence="2">UP504</strain>
    </source>
</reference>
<evidence type="ECO:0000313" key="2">
    <source>
        <dbReference type="EMBL" id="KAF9517580.1"/>
    </source>
</evidence>
<keyword evidence="3" id="KW-1185">Reference proteome</keyword>
<feature type="region of interest" description="Disordered" evidence="1">
    <location>
        <begin position="184"/>
        <end position="204"/>
    </location>
</feature>
<comment type="caution">
    <text evidence="2">The sequence shown here is derived from an EMBL/GenBank/DDBJ whole genome shotgun (WGS) entry which is preliminary data.</text>
</comment>
<feature type="compositionally biased region" description="Polar residues" evidence="1">
    <location>
        <begin position="186"/>
        <end position="198"/>
    </location>
</feature>
<evidence type="ECO:0000256" key="1">
    <source>
        <dbReference type="SAM" id="MobiDB-lite"/>
    </source>
</evidence>
<protein>
    <submittedName>
        <fullName evidence="2">Uncharacterized protein</fullName>
    </submittedName>
</protein>
<dbReference type="EMBL" id="MU128931">
    <property type="protein sequence ID" value="KAF9517580.1"/>
    <property type="molecule type" value="Genomic_DNA"/>
</dbReference>
<dbReference type="AlphaFoldDB" id="A0A9P6B4U4"/>
<accession>A0A9P6B4U4</accession>
<gene>
    <name evidence="2" type="ORF">BS47DRAFT_510087</name>
</gene>
<feature type="compositionally biased region" description="Polar residues" evidence="1">
    <location>
        <begin position="106"/>
        <end position="115"/>
    </location>
</feature>
<organism evidence="2 3">
    <name type="scientific">Hydnum rufescens UP504</name>
    <dbReference type="NCBI Taxonomy" id="1448309"/>
    <lineage>
        <taxon>Eukaryota</taxon>
        <taxon>Fungi</taxon>
        <taxon>Dikarya</taxon>
        <taxon>Basidiomycota</taxon>
        <taxon>Agaricomycotina</taxon>
        <taxon>Agaricomycetes</taxon>
        <taxon>Cantharellales</taxon>
        <taxon>Hydnaceae</taxon>
        <taxon>Hydnum</taxon>
    </lineage>
</organism>